<evidence type="ECO:0000259" key="8">
    <source>
        <dbReference type="PROSITE" id="PS50800"/>
    </source>
</evidence>
<dbReference type="EMBL" id="CAJFCV020000005">
    <property type="protein sequence ID" value="CAG9124418.1"/>
    <property type="molecule type" value="Genomic_DNA"/>
</dbReference>
<dbReference type="GO" id="GO:0016020">
    <property type="term" value="C:membrane"/>
    <property type="evidence" value="ECO:0007669"/>
    <property type="project" value="UniProtKB-SubCell"/>
</dbReference>
<dbReference type="Proteomes" id="UP000659654">
    <property type="component" value="Unassembled WGS sequence"/>
</dbReference>
<feature type="compositionally biased region" description="Basic and acidic residues" evidence="5">
    <location>
        <begin position="564"/>
        <end position="575"/>
    </location>
</feature>
<comment type="subcellular location">
    <subcellularLocation>
        <location evidence="1">Membrane</location>
    </subcellularLocation>
</comment>
<dbReference type="Pfam" id="PF00001">
    <property type="entry name" value="7tm_1"/>
    <property type="match status" value="1"/>
</dbReference>
<evidence type="ECO:0000256" key="3">
    <source>
        <dbReference type="ARBA" id="ARBA00022989"/>
    </source>
</evidence>
<feature type="region of interest" description="Disordered" evidence="5">
    <location>
        <begin position="564"/>
        <end position="649"/>
    </location>
</feature>
<keyword evidence="10" id="KW-1185">Reference proteome</keyword>
<evidence type="ECO:0000313" key="9">
    <source>
        <dbReference type="EMBL" id="CAD5232276.1"/>
    </source>
</evidence>
<organism evidence="9 10">
    <name type="scientific">Bursaphelenchus xylophilus</name>
    <name type="common">Pinewood nematode worm</name>
    <name type="synonym">Aphelenchoides xylophilus</name>
    <dbReference type="NCBI Taxonomy" id="6326"/>
    <lineage>
        <taxon>Eukaryota</taxon>
        <taxon>Metazoa</taxon>
        <taxon>Ecdysozoa</taxon>
        <taxon>Nematoda</taxon>
        <taxon>Chromadorea</taxon>
        <taxon>Rhabditida</taxon>
        <taxon>Tylenchina</taxon>
        <taxon>Tylenchomorpha</taxon>
        <taxon>Aphelenchoidea</taxon>
        <taxon>Aphelenchoididae</taxon>
        <taxon>Bursaphelenchus</taxon>
    </lineage>
</organism>
<dbReference type="PANTHER" id="PTHR46709:SF10">
    <property type="entry name" value="G-PROTEIN COUPLED RECEPTORS FAMILY 1 PROFILE DOMAIN-CONTAINING PROTEIN"/>
    <property type="match status" value="1"/>
</dbReference>
<dbReference type="InterPro" id="IPR003034">
    <property type="entry name" value="SAP_dom"/>
</dbReference>
<keyword evidence="3 6" id="KW-1133">Transmembrane helix</keyword>
<feature type="compositionally biased region" description="Basic and acidic residues" evidence="5">
    <location>
        <begin position="640"/>
        <end position="649"/>
    </location>
</feature>
<evidence type="ECO:0000256" key="2">
    <source>
        <dbReference type="ARBA" id="ARBA00022692"/>
    </source>
</evidence>
<dbReference type="InterPro" id="IPR017452">
    <property type="entry name" value="GPCR_Rhodpsn_7TM"/>
</dbReference>
<dbReference type="Proteomes" id="UP000582659">
    <property type="component" value="Unassembled WGS sequence"/>
</dbReference>
<dbReference type="InterPro" id="IPR000276">
    <property type="entry name" value="GPCR_Rhodpsn"/>
</dbReference>
<gene>
    <name evidence="9" type="ORF">BXYJ_LOCUS12367</name>
</gene>
<evidence type="ECO:0000256" key="6">
    <source>
        <dbReference type="SAM" id="Phobius"/>
    </source>
</evidence>
<reference evidence="9" key="1">
    <citation type="submission" date="2020-09" db="EMBL/GenBank/DDBJ databases">
        <authorList>
            <person name="Kikuchi T."/>
        </authorList>
    </citation>
    <scope>NUCLEOTIDE SEQUENCE</scope>
    <source>
        <strain evidence="9">Ka4C1</strain>
    </source>
</reference>
<feature type="domain" description="G-protein coupled receptors family 1 profile" evidence="7">
    <location>
        <begin position="61"/>
        <end position="363"/>
    </location>
</feature>
<dbReference type="Pfam" id="PF02037">
    <property type="entry name" value="SAP"/>
    <property type="match status" value="1"/>
</dbReference>
<accession>A0A7I8XGE6</accession>
<feature type="domain" description="SAP" evidence="8">
    <location>
        <begin position="393"/>
        <end position="427"/>
    </location>
</feature>
<feature type="transmembrane region" description="Helical" evidence="6">
    <location>
        <begin position="81"/>
        <end position="110"/>
    </location>
</feature>
<dbReference type="PROSITE" id="PS50262">
    <property type="entry name" value="G_PROTEIN_RECEP_F1_2"/>
    <property type="match status" value="1"/>
</dbReference>
<feature type="transmembrane region" description="Helical" evidence="6">
    <location>
        <begin position="45"/>
        <end position="69"/>
    </location>
</feature>
<evidence type="ECO:0000256" key="4">
    <source>
        <dbReference type="ARBA" id="ARBA00023136"/>
    </source>
</evidence>
<protein>
    <submittedName>
        <fullName evidence="9">(pine wood nematode) hypothetical protein</fullName>
    </submittedName>
</protein>
<sequence>MCVPKTIKCFGSSESPRFQMTSVNDTVELPQPTCGYTEECGFGRFLFVSIASSLAVLGAAANLLLAYIFTFKTKKNTPPTLYPTALALMDAALCILYFLCFGVDVFMLYLRIESLFIIYHLYIVPAFVMVKIVQLIIPYLLIFVTMERYAWISKHCFSEWLFSRVGRISNLVLCLVLGGLIRLPPAFALTVESYPECLDFFRTLAVDYRRWAKETEWYNFYDLHLIGILQIFIPFIVLVVLNCIILRRLLTTDQENIKKVPPIYIDGISSGSSRASFKVLRMTIKRPTMSPAVRHAVYTTVIIVTSYLICSGLHLLLTFMEKTDAAILKSDDDPTKASIFYTIFGDMISFLYMFTSAIRIFIYCKCNPTVRENVLNTLDICPREDMEAKRQRLLSMTYNEIRSLCRQRGMKATGTKAKLVETLSETMMLDIDNEQMDVEEQKENLNGTFTMEEDEISVIPKEQLKKAAEVEKAADITLDESIVAGSFITPDNSPSVKRVEKKPVEKMNNNVTTRCSARNTSKAAPSRLPKPGHLSAATSGKGRFASSHTKAFSKMASIEDHQKKLETKHEQHVKSVSETINRLATPKSQREKVRKFPPPGTPNKENFKFGTTKPEDIEKVQRPYDKEKAASSRVTRSSKQGREPQADVKKITMAKKRTLKATIPDCSERIEQLATPKSAGPVPIPKERKMYTPKTTPYKYVDTTKMSDAELRAFDARQKRLDARSRRLNFQ</sequence>
<dbReference type="AlphaFoldDB" id="A0A7I8XGE6"/>
<evidence type="ECO:0000259" key="7">
    <source>
        <dbReference type="PROSITE" id="PS50262"/>
    </source>
</evidence>
<feature type="transmembrane region" description="Helical" evidence="6">
    <location>
        <begin position="339"/>
        <end position="362"/>
    </location>
</feature>
<dbReference type="GO" id="GO:0004930">
    <property type="term" value="F:G protein-coupled receptor activity"/>
    <property type="evidence" value="ECO:0007669"/>
    <property type="project" value="InterPro"/>
</dbReference>
<dbReference type="OrthoDB" id="5790572at2759"/>
<comment type="caution">
    <text evidence="9">The sequence shown here is derived from an EMBL/GenBank/DDBJ whole genome shotgun (WGS) entry which is preliminary data.</text>
</comment>
<dbReference type="PANTHER" id="PTHR46709">
    <property type="entry name" value="PROTEIN CBG23488-RELATED"/>
    <property type="match status" value="1"/>
</dbReference>
<evidence type="ECO:0000256" key="5">
    <source>
        <dbReference type="SAM" id="MobiDB-lite"/>
    </source>
</evidence>
<feature type="transmembrane region" description="Helical" evidence="6">
    <location>
        <begin position="223"/>
        <end position="246"/>
    </location>
</feature>
<dbReference type="SUPFAM" id="SSF81321">
    <property type="entry name" value="Family A G protein-coupled receptor-like"/>
    <property type="match status" value="1"/>
</dbReference>
<feature type="transmembrane region" description="Helical" evidence="6">
    <location>
        <begin position="116"/>
        <end position="144"/>
    </location>
</feature>
<feature type="compositionally biased region" description="Polar residues" evidence="5">
    <location>
        <begin position="514"/>
        <end position="523"/>
    </location>
</feature>
<feature type="region of interest" description="Disordered" evidence="5">
    <location>
        <begin position="514"/>
        <end position="548"/>
    </location>
</feature>
<evidence type="ECO:0000256" key="1">
    <source>
        <dbReference type="ARBA" id="ARBA00004370"/>
    </source>
</evidence>
<name>A0A7I8XGE6_BURXY</name>
<dbReference type="InterPro" id="IPR036361">
    <property type="entry name" value="SAP_dom_sf"/>
</dbReference>
<dbReference type="EMBL" id="CAJFDI010000005">
    <property type="protein sequence ID" value="CAD5232276.1"/>
    <property type="molecule type" value="Genomic_DNA"/>
</dbReference>
<feature type="compositionally biased region" description="Basic and acidic residues" evidence="5">
    <location>
        <begin position="613"/>
        <end position="630"/>
    </location>
</feature>
<dbReference type="Gene3D" id="1.10.720.30">
    <property type="entry name" value="SAP domain"/>
    <property type="match status" value="1"/>
</dbReference>
<dbReference type="Gene3D" id="1.20.1070.10">
    <property type="entry name" value="Rhodopsin 7-helix transmembrane proteins"/>
    <property type="match status" value="1"/>
</dbReference>
<evidence type="ECO:0000313" key="10">
    <source>
        <dbReference type="Proteomes" id="UP000659654"/>
    </source>
</evidence>
<keyword evidence="2 6" id="KW-0812">Transmembrane</keyword>
<feature type="transmembrane region" description="Helical" evidence="6">
    <location>
        <begin position="296"/>
        <end position="319"/>
    </location>
</feature>
<proteinExistence type="predicted"/>
<keyword evidence="4 6" id="KW-0472">Membrane</keyword>
<dbReference type="PROSITE" id="PS50800">
    <property type="entry name" value="SAP"/>
    <property type="match status" value="1"/>
</dbReference>